<feature type="chain" id="PRO_5041745625" description="Flagella basal body P-ring formation protein FlgA" evidence="4">
    <location>
        <begin position="22"/>
        <end position="146"/>
    </location>
</feature>
<dbReference type="SMART" id="SM00858">
    <property type="entry name" value="SAF"/>
    <property type="match status" value="1"/>
</dbReference>
<dbReference type="PANTHER" id="PTHR36307:SF1">
    <property type="entry name" value="FLAGELLA BASAL BODY P-RING FORMATION PROTEIN FLGA"/>
    <property type="match status" value="1"/>
</dbReference>
<dbReference type="PANTHER" id="PTHR36307">
    <property type="entry name" value="FLAGELLA BASAL BODY P-RING FORMATION PROTEIN FLGA"/>
    <property type="match status" value="1"/>
</dbReference>
<dbReference type="OrthoDB" id="7619725at2"/>
<dbReference type="RefSeq" id="WP_062217960.1">
    <property type="nucleotide sequence ID" value="NZ_CP012023.1"/>
</dbReference>
<comment type="similarity">
    <text evidence="4">Belongs to the FlgA family.</text>
</comment>
<dbReference type="GO" id="GO:0042597">
    <property type="term" value="C:periplasmic space"/>
    <property type="evidence" value="ECO:0007669"/>
    <property type="project" value="UniProtKB-SubCell"/>
</dbReference>
<keyword evidence="4" id="KW-1005">Bacterial flagellum biogenesis</keyword>
<name>A0A0N9ZFF1_9RHOB</name>
<keyword evidence="3 4" id="KW-0574">Periplasm</keyword>
<evidence type="ECO:0000313" key="5">
    <source>
        <dbReference type="EMBL" id="ALI55665.1"/>
    </source>
</evidence>
<keyword evidence="2 4" id="KW-0732">Signal</keyword>
<evidence type="ECO:0000256" key="4">
    <source>
        <dbReference type="RuleBase" id="RU362063"/>
    </source>
</evidence>
<dbReference type="NCBIfam" id="TIGR03170">
    <property type="entry name" value="flgA_cterm"/>
    <property type="match status" value="1"/>
</dbReference>
<dbReference type="Pfam" id="PF13144">
    <property type="entry name" value="ChapFlgA"/>
    <property type="match status" value="1"/>
</dbReference>
<dbReference type="InterPro" id="IPR013974">
    <property type="entry name" value="SAF"/>
</dbReference>
<keyword evidence="5" id="KW-0282">Flagellum</keyword>
<dbReference type="AlphaFoldDB" id="A0A0N9ZFF1"/>
<protein>
    <recommendedName>
        <fullName evidence="4">Flagella basal body P-ring formation protein FlgA</fullName>
    </recommendedName>
</protein>
<evidence type="ECO:0000313" key="6">
    <source>
        <dbReference type="Proteomes" id="UP000064920"/>
    </source>
</evidence>
<organism evidence="5 6">
    <name type="scientific">Celeribacter marinus</name>
    <dbReference type="NCBI Taxonomy" id="1397108"/>
    <lineage>
        <taxon>Bacteria</taxon>
        <taxon>Pseudomonadati</taxon>
        <taxon>Pseudomonadota</taxon>
        <taxon>Alphaproteobacteria</taxon>
        <taxon>Rhodobacterales</taxon>
        <taxon>Roseobacteraceae</taxon>
        <taxon>Celeribacter</taxon>
    </lineage>
</organism>
<evidence type="ECO:0000256" key="1">
    <source>
        <dbReference type="ARBA" id="ARBA00004418"/>
    </source>
</evidence>
<sequence length="146" mass="15070">MIRFAIIALVATLALPASAHADTLVAARNIRAQTLLSADDLKVVGGDIAGTLISVEEAVGLEAKGMLYAGRPIRITDVGAPALIERNAIVPLYFTQGSLTISADARSLSRAGIGDTVRVMNLSSKTIVTGIVGPNGAVYVGRLTTQ</sequence>
<keyword evidence="5" id="KW-0966">Cell projection</keyword>
<dbReference type="STRING" id="1397108.IMCC12053_1718"/>
<dbReference type="CDD" id="cd11614">
    <property type="entry name" value="SAF_CpaB_FlgA_like"/>
    <property type="match status" value="1"/>
</dbReference>
<comment type="function">
    <text evidence="4">Involved in the assembly process of the P-ring formation. It may associate with FlgF on the rod constituting a structure essential for the P-ring assembly or may act as a modulator protein for the P-ring assembly.</text>
</comment>
<comment type="subcellular location">
    <subcellularLocation>
        <location evidence="1 4">Periplasm</location>
    </subcellularLocation>
</comment>
<evidence type="ECO:0000256" key="3">
    <source>
        <dbReference type="ARBA" id="ARBA00022764"/>
    </source>
</evidence>
<dbReference type="Gene3D" id="2.30.30.760">
    <property type="match status" value="1"/>
</dbReference>
<dbReference type="KEGG" id="cmar:IMCC12053_1718"/>
<dbReference type="PATRIC" id="fig|1397108.4.peg.1755"/>
<keyword evidence="5" id="KW-0969">Cilium</keyword>
<dbReference type="InterPro" id="IPR039246">
    <property type="entry name" value="Flagellar_FlgA"/>
</dbReference>
<dbReference type="InterPro" id="IPR017585">
    <property type="entry name" value="SAF_FlgA"/>
</dbReference>
<evidence type="ECO:0000256" key="2">
    <source>
        <dbReference type="ARBA" id="ARBA00022729"/>
    </source>
</evidence>
<accession>A0A0N9ZFF1</accession>
<dbReference type="Proteomes" id="UP000064920">
    <property type="component" value="Chromosome"/>
</dbReference>
<gene>
    <name evidence="5" type="ORF">IMCC12053_1718</name>
</gene>
<proteinExistence type="inferred from homology"/>
<keyword evidence="6" id="KW-1185">Reference proteome</keyword>
<feature type="signal peptide" evidence="4">
    <location>
        <begin position="1"/>
        <end position="21"/>
    </location>
</feature>
<dbReference type="EMBL" id="CP012023">
    <property type="protein sequence ID" value="ALI55665.1"/>
    <property type="molecule type" value="Genomic_DNA"/>
</dbReference>
<dbReference type="GO" id="GO:0044780">
    <property type="term" value="P:bacterial-type flagellum assembly"/>
    <property type="evidence" value="ECO:0007669"/>
    <property type="project" value="InterPro"/>
</dbReference>
<reference evidence="6" key="1">
    <citation type="submission" date="2015-05" db="EMBL/GenBank/DDBJ databases">
        <authorList>
            <person name="Oh H.-M."/>
            <person name="Yang J.-A."/>
            <person name="Cho J.-C."/>
            <person name="Kang I."/>
        </authorList>
    </citation>
    <scope>NUCLEOTIDE SEQUENCE [LARGE SCALE GENOMIC DNA]</scope>
    <source>
        <strain evidence="6">IMCC 12053</strain>
    </source>
</reference>
<dbReference type="Gene3D" id="3.90.1210.10">
    <property type="entry name" value="Antifreeze-like/N-acetylneuraminic acid synthase C-terminal domain"/>
    <property type="match status" value="1"/>
</dbReference>